<sequence>MLSKSRPSRYISNSPQTNFPSTRSPHLDPHPGLRDSLTLLEFLEEQATYPLRSNPGMLGPPLFRHWRRYFDSVARYIDSRDDSGSQ</sequence>
<dbReference type="Proteomes" id="UP000886653">
    <property type="component" value="Unassembled WGS sequence"/>
</dbReference>
<proteinExistence type="predicted"/>
<dbReference type="AlphaFoldDB" id="A0A9P6T9B8"/>
<evidence type="ECO:0000313" key="3">
    <source>
        <dbReference type="Proteomes" id="UP000886653"/>
    </source>
</evidence>
<comment type="caution">
    <text evidence="2">The sequence shown here is derived from an EMBL/GenBank/DDBJ whole genome shotgun (WGS) entry which is preliminary data.</text>
</comment>
<protein>
    <submittedName>
        <fullName evidence="2">Uncharacterized protein</fullName>
    </submittedName>
</protein>
<evidence type="ECO:0000313" key="2">
    <source>
        <dbReference type="EMBL" id="KAG0143394.1"/>
    </source>
</evidence>
<feature type="compositionally biased region" description="Polar residues" evidence="1">
    <location>
        <begin position="10"/>
        <end position="24"/>
    </location>
</feature>
<gene>
    <name evidence="2" type="ORF">CROQUDRAFT_109228</name>
</gene>
<dbReference type="EMBL" id="MU167320">
    <property type="protein sequence ID" value="KAG0143394.1"/>
    <property type="molecule type" value="Genomic_DNA"/>
</dbReference>
<reference evidence="2" key="1">
    <citation type="submission" date="2013-11" db="EMBL/GenBank/DDBJ databases">
        <title>Genome sequence of the fusiform rust pathogen reveals effectors for host alternation and coevolution with pine.</title>
        <authorList>
            <consortium name="DOE Joint Genome Institute"/>
            <person name="Smith K."/>
            <person name="Pendleton A."/>
            <person name="Kubisiak T."/>
            <person name="Anderson C."/>
            <person name="Salamov A."/>
            <person name="Aerts A."/>
            <person name="Riley R."/>
            <person name="Clum A."/>
            <person name="Lindquist E."/>
            <person name="Ence D."/>
            <person name="Campbell M."/>
            <person name="Kronenberg Z."/>
            <person name="Feau N."/>
            <person name="Dhillon B."/>
            <person name="Hamelin R."/>
            <person name="Burleigh J."/>
            <person name="Smith J."/>
            <person name="Yandell M."/>
            <person name="Nelson C."/>
            <person name="Grigoriev I."/>
            <person name="Davis J."/>
        </authorList>
    </citation>
    <scope>NUCLEOTIDE SEQUENCE</scope>
    <source>
        <strain evidence="2">G11</strain>
    </source>
</reference>
<organism evidence="2 3">
    <name type="scientific">Cronartium quercuum f. sp. fusiforme G11</name>
    <dbReference type="NCBI Taxonomy" id="708437"/>
    <lineage>
        <taxon>Eukaryota</taxon>
        <taxon>Fungi</taxon>
        <taxon>Dikarya</taxon>
        <taxon>Basidiomycota</taxon>
        <taxon>Pucciniomycotina</taxon>
        <taxon>Pucciniomycetes</taxon>
        <taxon>Pucciniales</taxon>
        <taxon>Coleosporiaceae</taxon>
        <taxon>Cronartium</taxon>
    </lineage>
</organism>
<accession>A0A9P6T9B8</accession>
<evidence type="ECO:0000256" key="1">
    <source>
        <dbReference type="SAM" id="MobiDB-lite"/>
    </source>
</evidence>
<name>A0A9P6T9B8_9BASI</name>
<feature type="region of interest" description="Disordered" evidence="1">
    <location>
        <begin position="1"/>
        <end position="33"/>
    </location>
</feature>
<keyword evidence="3" id="KW-1185">Reference proteome</keyword>